<dbReference type="Pfam" id="PF00990">
    <property type="entry name" value="GGDEF"/>
    <property type="match status" value="1"/>
</dbReference>
<dbReference type="InterPro" id="IPR035965">
    <property type="entry name" value="PAS-like_dom_sf"/>
</dbReference>
<proteinExistence type="predicted"/>
<dbReference type="Gene3D" id="3.30.450.20">
    <property type="entry name" value="PAS domain"/>
    <property type="match status" value="1"/>
</dbReference>
<dbReference type="RefSeq" id="WP_066785993.1">
    <property type="nucleotide sequence ID" value="NZ_LWQS01000046.1"/>
</dbReference>
<dbReference type="InterPro" id="IPR052155">
    <property type="entry name" value="Biofilm_reg_signaling"/>
</dbReference>
<evidence type="ECO:0000259" key="3">
    <source>
        <dbReference type="PROSITE" id="PS50112"/>
    </source>
</evidence>
<dbReference type="NCBIfam" id="TIGR00254">
    <property type="entry name" value="GGDEF"/>
    <property type="match status" value="1"/>
</dbReference>
<dbReference type="InterPro" id="IPR001633">
    <property type="entry name" value="EAL_dom"/>
</dbReference>
<dbReference type="Pfam" id="PF08447">
    <property type="entry name" value="PAS_3"/>
    <property type="match status" value="1"/>
</dbReference>
<dbReference type="InterPro" id="IPR011006">
    <property type="entry name" value="CheY-like_superfamily"/>
</dbReference>
<name>A0A178MBW4_9CHLR</name>
<dbReference type="Gene3D" id="3.30.70.270">
    <property type="match status" value="1"/>
</dbReference>
<dbReference type="PANTHER" id="PTHR44757:SF2">
    <property type="entry name" value="BIOFILM ARCHITECTURE MAINTENANCE PROTEIN MBAA"/>
    <property type="match status" value="1"/>
</dbReference>
<dbReference type="NCBIfam" id="TIGR00229">
    <property type="entry name" value="sensory_box"/>
    <property type="match status" value="1"/>
</dbReference>
<dbReference type="PROSITE" id="PS50110">
    <property type="entry name" value="RESPONSE_REGULATORY"/>
    <property type="match status" value="1"/>
</dbReference>
<dbReference type="PROSITE" id="PS50112">
    <property type="entry name" value="PAS"/>
    <property type="match status" value="1"/>
</dbReference>
<dbReference type="CDD" id="cd01949">
    <property type="entry name" value="GGDEF"/>
    <property type="match status" value="1"/>
</dbReference>
<dbReference type="Gene3D" id="3.40.50.2300">
    <property type="match status" value="1"/>
</dbReference>
<sequence length="731" mass="83691">MNHIQRSQPDVAETQPGRILIVDDQEVLRFLLRRELAALGHEVDEAPDGPTALHMLRQHAFDIVLLDIMMPGMDGIEVLHHIKSDPDLYDLPVIVVSADIDIDHIVTCIRNGADDYVFKPYNIVLLNARINASLERKRLRDRERRYRLELERMVAERTADLERSQEALRLSEERYALAARGANDGLWDWNIAAGTIYFSPRWKEMLGYAEDEIGHTPGEWFNRIHPDDRELFEVRLMAHFRRLLSHFQHEYRILHRDGSYRWMLCRGLAVWDQHGQAMRIAGSQTDITDRKKAEQQLQHDALHDSLTGLPNRVLFTDRLERAIVRLRREPDRHFAVLFLDLDRFKVINDSLGHEVGDQLLVAVAVRLQESVRPNDTVARLGGDEFTILLEPIEHEQQAEQVAERIQHALSAPLYLQGHQIVISSSIGIAYSSSGYAQPADLIRDADTAMYHAKLRGKACYVRFDPSMHTEALAKLQLEQDLRLALERNEFRLFYQPIVLLRTGAIVGFEALIRWQHPQRGLLAPGEFLPLAEETGLIVPMTWWVLEEACRQMQRWHEQTLTEPRLSISVNLSGRLFSQPDLIERLQHILDQTGLPPQYLKLEITEHTFIEFGSFTNNLLEGIRNLGVELCIDDFGTGYSSLSYLHTFPVNVLKIDRSFVNRLDAKSSQGDIVQTIIQLAHNLNMEVVAEGIETPEQFEQLKALACSHGQGWLFAPALSEAEAQALIGTMKV</sequence>
<reference evidence="7 8" key="1">
    <citation type="submission" date="2016-04" db="EMBL/GenBank/DDBJ databases">
        <title>Chloroflexus islandicus sp. nov., a thermophilic filamentous anoxygenic phototrophic bacterium from geyser Strokkur (Iceland).</title>
        <authorList>
            <person name="Gaisin V.A."/>
            <person name="Kalashnikov A.M."/>
            <person name="Sukhacheva M.V."/>
            <person name="Grouzdev D.S."/>
            <person name="Ivanov T.M."/>
            <person name="Kuznetsov B."/>
            <person name="Gorlenko V.M."/>
        </authorList>
    </citation>
    <scope>NUCLEOTIDE SEQUENCE [LARGE SCALE GENOMIC DNA]</scope>
    <source>
        <strain evidence="8">isl-2</strain>
    </source>
</reference>
<dbReference type="CDD" id="cd17574">
    <property type="entry name" value="REC_OmpR"/>
    <property type="match status" value="1"/>
</dbReference>
<protein>
    <submittedName>
        <fullName evidence="7">Diguanylate cyclase</fullName>
    </submittedName>
</protein>
<feature type="domain" description="GGDEF" evidence="6">
    <location>
        <begin position="332"/>
        <end position="465"/>
    </location>
</feature>
<dbReference type="Proteomes" id="UP000078287">
    <property type="component" value="Unassembled WGS sequence"/>
</dbReference>
<dbReference type="CDD" id="cd00130">
    <property type="entry name" value="PAS"/>
    <property type="match status" value="1"/>
</dbReference>
<dbReference type="EMBL" id="LWQS01000046">
    <property type="protein sequence ID" value="OAN46249.1"/>
    <property type="molecule type" value="Genomic_DNA"/>
</dbReference>
<dbReference type="InterPro" id="IPR001789">
    <property type="entry name" value="Sig_transdc_resp-reg_receiver"/>
</dbReference>
<dbReference type="InterPro" id="IPR001610">
    <property type="entry name" value="PAC"/>
</dbReference>
<dbReference type="PROSITE" id="PS50883">
    <property type="entry name" value="EAL"/>
    <property type="match status" value="1"/>
</dbReference>
<accession>A0A178MBW4</accession>
<dbReference type="InterPro" id="IPR029787">
    <property type="entry name" value="Nucleotide_cyclase"/>
</dbReference>
<dbReference type="Pfam" id="PF00072">
    <property type="entry name" value="Response_reg"/>
    <property type="match status" value="1"/>
</dbReference>
<dbReference type="InterPro" id="IPR000160">
    <property type="entry name" value="GGDEF_dom"/>
</dbReference>
<feature type="domain" description="Response regulatory" evidence="2">
    <location>
        <begin position="18"/>
        <end position="134"/>
    </location>
</feature>
<organism evidence="7 8">
    <name type="scientific">Chloroflexus islandicus</name>
    <dbReference type="NCBI Taxonomy" id="1707952"/>
    <lineage>
        <taxon>Bacteria</taxon>
        <taxon>Bacillati</taxon>
        <taxon>Chloroflexota</taxon>
        <taxon>Chloroflexia</taxon>
        <taxon>Chloroflexales</taxon>
        <taxon>Chloroflexineae</taxon>
        <taxon>Chloroflexaceae</taxon>
        <taxon>Chloroflexus</taxon>
    </lineage>
</organism>
<dbReference type="GO" id="GO:0000160">
    <property type="term" value="P:phosphorelay signal transduction system"/>
    <property type="evidence" value="ECO:0007669"/>
    <property type="project" value="InterPro"/>
</dbReference>
<dbReference type="SUPFAM" id="SSF55785">
    <property type="entry name" value="PYP-like sensor domain (PAS domain)"/>
    <property type="match status" value="1"/>
</dbReference>
<dbReference type="PROSITE" id="PS50887">
    <property type="entry name" value="GGDEF"/>
    <property type="match status" value="1"/>
</dbReference>
<dbReference type="PROSITE" id="PS50113">
    <property type="entry name" value="PAC"/>
    <property type="match status" value="1"/>
</dbReference>
<feature type="modified residue" description="4-aspartylphosphate" evidence="1">
    <location>
        <position position="67"/>
    </location>
</feature>
<evidence type="ECO:0000259" key="2">
    <source>
        <dbReference type="PROSITE" id="PS50110"/>
    </source>
</evidence>
<dbReference type="PANTHER" id="PTHR44757">
    <property type="entry name" value="DIGUANYLATE CYCLASE DGCP"/>
    <property type="match status" value="1"/>
</dbReference>
<dbReference type="SMART" id="SM00091">
    <property type="entry name" value="PAS"/>
    <property type="match status" value="1"/>
</dbReference>
<dbReference type="Gene3D" id="3.20.20.450">
    <property type="entry name" value="EAL domain"/>
    <property type="match status" value="1"/>
</dbReference>
<dbReference type="SMART" id="SM00448">
    <property type="entry name" value="REC"/>
    <property type="match status" value="1"/>
</dbReference>
<keyword evidence="8" id="KW-1185">Reference proteome</keyword>
<gene>
    <name evidence="7" type="ORF">A6A03_12780</name>
</gene>
<dbReference type="FunFam" id="3.20.20.450:FF:000001">
    <property type="entry name" value="Cyclic di-GMP phosphodiesterase yahA"/>
    <property type="match status" value="1"/>
</dbReference>
<dbReference type="Pfam" id="PF00563">
    <property type="entry name" value="EAL"/>
    <property type="match status" value="1"/>
</dbReference>
<dbReference type="SMART" id="SM00086">
    <property type="entry name" value="PAC"/>
    <property type="match status" value="1"/>
</dbReference>
<evidence type="ECO:0000259" key="4">
    <source>
        <dbReference type="PROSITE" id="PS50113"/>
    </source>
</evidence>
<dbReference type="SMART" id="SM00052">
    <property type="entry name" value="EAL"/>
    <property type="match status" value="1"/>
</dbReference>
<feature type="domain" description="PAC" evidence="4">
    <location>
        <begin position="247"/>
        <end position="299"/>
    </location>
</feature>
<keyword evidence="1" id="KW-0597">Phosphoprotein</keyword>
<dbReference type="OrthoDB" id="158981at2"/>
<evidence type="ECO:0000313" key="7">
    <source>
        <dbReference type="EMBL" id="OAN46249.1"/>
    </source>
</evidence>
<evidence type="ECO:0000259" key="6">
    <source>
        <dbReference type="PROSITE" id="PS50887"/>
    </source>
</evidence>
<evidence type="ECO:0000313" key="8">
    <source>
        <dbReference type="Proteomes" id="UP000078287"/>
    </source>
</evidence>
<dbReference type="InterPro" id="IPR035919">
    <property type="entry name" value="EAL_sf"/>
</dbReference>
<dbReference type="FunFam" id="3.30.70.270:FF:000001">
    <property type="entry name" value="Diguanylate cyclase domain protein"/>
    <property type="match status" value="1"/>
</dbReference>
<dbReference type="InterPro" id="IPR043128">
    <property type="entry name" value="Rev_trsase/Diguanyl_cyclase"/>
</dbReference>
<evidence type="ECO:0000256" key="1">
    <source>
        <dbReference type="PROSITE-ProRule" id="PRU00169"/>
    </source>
</evidence>
<dbReference type="SUPFAM" id="SSF141868">
    <property type="entry name" value="EAL domain-like"/>
    <property type="match status" value="1"/>
</dbReference>
<dbReference type="STRING" id="1707952.A6A03_12780"/>
<dbReference type="InterPro" id="IPR000700">
    <property type="entry name" value="PAS-assoc_C"/>
</dbReference>
<feature type="domain" description="EAL" evidence="5">
    <location>
        <begin position="474"/>
        <end position="730"/>
    </location>
</feature>
<evidence type="ECO:0000259" key="5">
    <source>
        <dbReference type="PROSITE" id="PS50883"/>
    </source>
</evidence>
<dbReference type="InterPro" id="IPR000014">
    <property type="entry name" value="PAS"/>
</dbReference>
<dbReference type="SMART" id="SM00267">
    <property type="entry name" value="GGDEF"/>
    <property type="match status" value="1"/>
</dbReference>
<feature type="domain" description="PAS" evidence="3">
    <location>
        <begin position="171"/>
        <end position="230"/>
    </location>
</feature>
<dbReference type="AlphaFoldDB" id="A0A178MBW4"/>
<dbReference type="CDD" id="cd01948">
    <property type="entry name" value="EAL"/>
    <property type="match status" value="1"/>
</dbReference>
<dbReference type="SUPFAM" id="SSF52172">
    <property type="entry name" value="CheY-like"/>
    <property type="match status" value="1"/>
</dbReference>
<dbReference type="SUPFAM" id="SSF55073">
    <property type="entry name" value="Nucleotide cyclase"/>
    <property type="match status" value="1"/>
</dbReference>
<dbReference type="InterPro" id="IPR013655">
    <property type="entry name" value="PAS_fold_3"/>
</dbReference>
<comment type="caution">
    <text evidence="7">The sequence shown here is derived from an EMBL/GenBank/DDBJ whole genome shotgun (WGS) entry which is preliminary data.</text>
</comment>